<dbReference type="AlphaFoldDB" id="A0A378B083"/>
<evidence type="ECO:0000313" key="2">
    <source>
        <dbReference type="Proteomes" id="UP000254487"/>
    </source>
</evidence>
<evidence type="ECO:0000313" key="1">
    <source>
        <dbReference type="EMBL" id="STV26455.1"/>
    </source>
</evidence>
<reference evidence="1 2" key="1">
    <citation type="submission" date="2018-06" db="EMBL/GenBank/DDBJ databases">
        <authorList>
            <consortium name="Pathogen Informatics"/>
            <person name="Doyle S."/>
        </authorList>
    </citation>
    <scope>NUCLEOTIDE SEQUENCE [LARGE SCALE GENOMIC DNA]</scope>
    <source>
        <strain evidence="1 2">NCTC10313</strain>
    </source>
</reference>
<accession>A0A378B083</accession>
<organism evidence="1 2">
    <name type="scientific">Klebsiella pneumoniae subsp. ozaenae</name>
    <dbReference type="NCBI Taxonomy" id="574"/>
    <lineage>
        <taxon>Bacteria</taxon>
        <taxon>Pseudomonadati</taxon>
        <taxon>Pseudomonadota</taxon>
        <taxon>Gammaproteobacteria</taxon>
        <taxon>Enterobacterales</taxon>
        <taxon>Enterobacteriaceae</taxon>
        <taxon>Klebsiella/Raoultella group</taxon>
        <taxon>Klebsiella</taxon>
        <taxon>Klebsiella pneumoniae complex</taxon>
    </lineage>
</organism>
<name>A0A378B083_KLEPO</name>
<protein>
    <submittedName>
        <fullName evidence="1">Mu-like prophage tail sheath protein gpL</fullName>
    </submittedName>
</protein>
<dbReference type="Proteomes" id="UP000254487">
    <property type="component" value="Unassembled WGS sequence"/>
</dbReference>
<dbReference type="EMBL" id="UGLW01000003">
    <property type="protein sequence ID" value="STV26455.1"/>
    <property type="molecule type" value="Genomic_DNA"/>
</dbReference>
<gene>
    <name evidence="1" type="ORF">NCTC10313_06488</name>
</gene>
<proteinExistence type="predicted"/>
<sequence>MSSPNISFDNIPSSIRKPGQYFEFNTKLAVRTLPTNAQKVLIVAPMLASGSLEPLVATSVFSGDEAAVYFGYGSIAHLMV</sequence>